<evidence type="ECO:0000256" key="1">
    <source>
        <dbReference type="SAM" id="Phobius"/>
    </source>
</evidence>
<name>A0A0F9MQT5_9ZZZZ</name>
<organism evidence="2">
    <name type="scientific">marine sediment metagenome</name>
    <dbReference type="NCBI Taxonomy" id="412755"/>
    <lineage>
        <taxon>unclassified sequences</taxon>
        <taxon>metagenomes</taxon>
        <taxon>ecological metagenomes</taxon>
    </lineage>
</organism>
<gene>
    <name evidence="2" type="ORF">LCGC14_1044090</name>
</gene>
<evidence type="ECO:0008006" key="3">
    <source>
        <dbReference type="Google" id="ProtNLM"/>
    </source>
</evidence>
<keyword evidence="1" id="KW-0472">Membrane</keyword>
<feature type="transmembrane region" description="Helical" evidence="1">
    <location>
        <begin position="119"/>
        <end position="137"/>
    </location>
</feature>
<comment type="caution">
    <text evidence="2">The sequence shown here is derived from an EMBL/GenBank/DDBJ whole genome shotgun (WGS) entry which is preliminary data.</text>
</comment>
<proteinExistence type="predicted"/>
<reference evidence="2" key="1">
    <citation type="journal article" date="2015" name="Nature">
        <title>Complex archaea that bridge the gap between prokaryotes and eukaryotes.</title>
        <authorList>
            <person name="Spang A."/>
            <person name="Saw J.H."/>
            <person name="Jorgensen S.L."/>
            <person name="Zaremba-Niedzwiedzka K."/>
            <person name="Martijn J."/>
            <person name="Lind A.E."/>
            <person name="van Eijk R."/>
            <person name="Schleper C."/>
            <person name="Guy L."/>
            <person name="Ettema T.J."/>
        </authorList>
    </citation>
    <scope>NUCLEOTIDE SEQUENCE</scope>
</reference>
<keyword evidence="1" id="KW-0812">Transmembrane</keyword>
<dbReference type="GO" id="GO:0016780">
    <property type="term" value="F:phosphotransferase activity, for other substituted phosphate groups"/>
    <property type="evidence" value="ECO:0007669"/>
    <property type="project" value="InterPro"/>
</dbReference>
<dbReference type="InterPro" id="IPR043130">
    <property type="entry name" value="CDP-OH_PTrfase_TM_dom"/>
</dbReference>
<dbReference type="InterPro" id="IPR000462">
    <property type="entry name" value="CDP-OH_P_trans"/>
</dbReference>
<keyword evidence="1" id="KW-1133">Transmembrane helix</keyword>
<accession>A0A0F9MQT5</accession>
<dbReference type="Gene3D" id="1.20.120.1760">
    <property type="match status" value="1"/>
</dbReference>
<feature type="transmembrane region" description="Helical" evidence="1">
    <location>
        <begin position="158"/>
        <end position="175"/>
    </location>
</feature>
<dbReference type="Pfam" id="PF01066">
    <property type="entry name" value="CDP-OH_P_transf"/>
    <property type="match status" value="1"/>
</dbReference>
<evidence type="ECO:0000313" key="2">
    <source>
        <dbReference type="EMBL" id="KKN09695.1"/>
    </source>
</evidence>
<dbReference type="GO" id="GO:0008654">
    <property type="term" value="P:phospholipid biosynthetic process"/>
    <property type="evidence" value="ECO:0007669"/>
    <property type="project" value="InterPro"/>
</dbReference>
<dbReference type="EMBL" id="LAZR01004317">
    <property type="protein sequence ID" value="KKN09695.1"/>
    <property type="molecule type" value="Genomic_DNA"/>
</dbReference>
<feature type="transmembrane region" description="Helical" evidence="1">
    <location>
        <begin position="40"/>
        <end position="58"/>
    </location>
</feature>
<dbReference type="AlphaFoldDB" id="A0A0F9MQT5"/>
<protein>
    <recommendedName>
        <fullName evidence="3">CDP-alcohol phosphatidyltransferase family protein</fullName>
    </recommendedName>
</protein>
<sequence>MNGQAEQSFRILPKKLISFTLDSLNQVAYLFVNLKIGPNALSFMALISGIGAGVLFFLEHPFWAGIMIVICGLFDILDGKVAVNTNQKSLFGAIVDSALDRYSEFFIYLGLAAYFRDHWALWLTFWTILGSSMVSYTRARAEGLGIECKIGIMQRAERMLLLFLGAMIGSLFNIVDPAMITVLAIIAVFSNITAIQRTFYVKKVEKQEKFRREIR</sequence>
<feature type="transmembrane region" description="Helical" evidence="1">
    <location>
        <begin position="181"/>
        <end position="201"/>
    </location>
</feature>
<dbReference type="GO" id="GO:0016020">
    <property type="term" value="C:membrane"/>
    <property type="evidence" value="ECO:0007669"/>
    <property type="project" value="InterPro"/>
</dbReference>